<proteinExistence type="predicted"/>
<name>A0A4S8LYH2_DENBC</name>
<dbReference type="EMBL" id="ML179228">
    <property type="protein sequence ID" value="THU94283.1"/>
    <property type="molecule type" value="Genomic_DNA"/>
</dbReference>
<evidence type="ECO:0000313" key="2">
    <source>
        <dbReference type="Proteomes" id="UP000297245"/>
    </source>
</evidence>
<reference evidence="1 2" key="1">
    <citation type="journal article" date="2019" name="Nat. Ecol. Evol.">
        <title>Megaphylogeny resolves global patterns of mushroom evolution.</title>
        <authorList>
            <person name="Varga T."/>
            <person name="Krizsan K."/>
            <person name="Foldi C."/>
            <person name="Dima B."/>
            <person name="Sanchez-Garcia M."/>
            <person name="Sanchez-Ramirez S."/>
            <person name="Szollosi G.J."/>
            <person name="Szarkandi J.G."/>
            <person name="Papp V."/>
            <person name="Albert L."/>
            <person name="Andreopoulos W."/>
            <person name="Angelini C."/>
            <person name="Antonin V."/>
            <person name="Barry K.W."/>
            <person name="Bougher N.L."/>
            <person name="Buchanan P."/>
            <person name="Buyck B."/>
            <person name="Bense V."/>
            <person name="Catcheside P."/>
            <person name="Chovatia M."/>
            <person name="Cooper J."/>
            <person name="Damon W."/>
            <person name="Desjardin D."/>
            <person name="Finy P."/>
            <person name="Geml J."/>
            <person name="Haridas S."/>
            <person name="Hughes K."/>
            <person name="Justo A."/>
            <person name="Karasinski D."/>
            <person name="Kautmanova I."/>
            <person name="Kiss B."/>
            <person name="Kocsube S."/>
            <person name="Kotiranta H."/>
            <person name="LaButti K.M."/>
            <person name="Lechner B.E."/>
            <person name="Liimatainen K."/>
            <person name="Lipzen A."/>
            <person name="Lukacs Z."/>
            <person name="Mihaltcheva S."/>
            <person name="Morgado L.N."/>
            <person name="Niskanen T."/>
            <person name="Noordeloos M.E."/>
            <person name="Ohm R.A."/>
            <person name="Ortiz-Santana B."/>
            <person name="Ovrebo C."/>
            <person name="Racz N."/>
            <person name="Riley R."/>
            <person name="Savchenko A."/>
            <person name="Shiryaev A."/>
            <person name="Soop K."/>
            <person name="Spirin V."/>
            <person name="Szebenyi C."/>
            <person name="Tomsovsky M."/>
            <person name="Tulloss R.E."/>
            <person name="Uehling J."/>
            <person name="Grigoriev I.V."/>
            <person name="Vagvolgyi C."/>
            <person name="Papp T."/>
            <person name="Martin F.M."/>
            <person name="Miettinen O."/>
            <person name="Hibbett D.S."/>
            <person name="Nagy L.G."/>
        </authorList>
    </citation>
    <scope>NUCLEOTIDE SEQUENCE [LARGE SCALE GENOMIC DNA]</scope>
    <source>
        <strain evidence="1 2">CBS 962.96</strain>
    </source>
</reference>
<gene>
    <name evidence="1" type="ORF">K435DRAFT_779479</name>
</gene>
<accession>A0A4S8LYH2</accession>
<dbReference type="Proteomes" id="UP000297245">
    <property type="component" value="Unassembled WGS sequence"/>
</dbReference>
<sequence length="65" mass="6740">MNMNTNNPNIPNNAPPPPLMLTVPTTFNIVTSPFDSPKAASAVSVSQTHGGISMPMTAINTVMGT</sequence>
<protein>
    <submittedName>
        <fullName evidence="1">Uncharacterized protein</fullName>
    </submittedName>
</protein>
<dbReference type="AlphaFoldDB" id="A0A4S8LYH2"/>
<evidence type="ECO:0000313" key="1">
    <source>
        <dbReference type="EMBL" id="THU94283.1"/>
    </source>
</evidence>
<keyword evidence="2" id="KW-1185">Reference proteome</keyword>
<organism evidence="1 2">
    <name type="scientific">Dendrothele bispora (strain CBS 962.96)</name>
    <dbReference type="NCBI Taxonomy" id="1314807"/>
    <lineage>
        <taxon>Eukaryota</taxon>
        <taxon>Fungi</taxon>
        <taxon>Dikarya</taxon>
        <taxon>Basidiomycota</taxon>
        <taxon>Agaricomycotina</taxon>
        <taxon>Agaricomycetes</taxon>
        <taxon>Agaricomycetidae</taxon>
        <taxon>Agaricales</taxon>
        <taxon>Agaricales incertae sedis</taxon>
        <taxon>Dendrothele</taxon>
    </lineage>
</organism>